<dbReference type="OrthoDB" id="5870552at2"/>
<accession>A0A090RPY8</accession>
<dbReference type="EMBL" id="BBMR01000001">
    <property type="protein sequence ID" value="GAL17346.1"/>
    <property type="molecule type" value="Genomic_DNA"/>
</dbReference>
<gene>
    <name evidence="1" type="ORF">JCM19235_5895</name>
</gene>
<dbReference type="Proteomes" id="UP000029228">
    <property type="component" value="Unassembled WGS sequence"/>
</dbReference>
<keyword evidence="2" id="KW-1185">Reference proteome</keyword>
<evidence type="ECO:0008006" key="3">
    <source>
        <dbReference type="Google" id="ProtNLM"/>
    </source>
</evidence>
<dbReference type="AlphaFoldDB" id="A0A090RPY8"/>
<evidence type="ECO:0000313" key="2">
    <source>
        <dbReference type="Proteomes" id="UP000029228"/>
    </source>
</evidence>
<comment type="caution">
    <text evidence="1">The sequence shown here is derived from an EMBL/GenBank/DDBJ whole genome shotgun (WGS) entry which is preliminary data.</text>
</comment>
<protein>
    <recommendedName>
        <fullName evidence="3">Lipoprotein</fullName>
    </recommendedName>
</protein>
<dbReference type="PROSITE" id="PS51257">
    <property type="entry name" value="PROKAR_LIPOPROTEIN"/>
    <property type="match status" value="1"/>
</dbReference>
<evidence type="ECO:0000313" key="1">
    <source>
        <dbReference type="EMBL" id="GAL17346.1"/>
    </source>
</evidence>
<name>A0A090RPY8_9VIBR</name>
<organism evidence="1 2">
    <name type="scientific">Vibrio maritimus</name>
    <dbReference type="NCBI Taxonomy" id="990268"/>
    <lineage>
        <taxon>Bacteria</taxon>
        <taxon>Pseudomonadati</taxon>
        <taxon>Pseudomonadota</taxon>
        <taxon>Gammaproteobacteria</taxon>
        <taxon>Vibrionales</taxon>
        <taxon>Vibrionaceae</taxon>
        <taxon>Vibrio</taxon>
    </lineage>
</organism>
<reference evidence="1 2" key="1">
    <citation type="submission" date="2014-09" db="EMBL/GenBank/DDBJ databases">
        <title>Vibrio maritimus JCM 19235. (C45) whole genome shotgun sequence.</title>
        <authorList>
            <person name="Sawabe T."/>
            <person name="Meirelles P."/>
            <person name="Nakanishi M."/>
            <person name="Sayaka M."/>
            <person name="Hattori M."/>
            <person name="Ohkuma M."/>
        </authorList>
    </citation>
    <scope>NUCLEOTIDE SEQUENCE [LARGE SCALE GENOMIC DNA]</scope>
    <source>
        <strain evidence="2">JCM19235</strain>
    </source>
</reference>
<proteinExistence type="predicted"/>
<sequence length="649" mass="73263">MKKTVLSSIVAFTLVGLVGCNDESNDYSSQPGNQGRQVTVGTSIADVNTENAVNENCLEANAPRPVTVMQTPSEFDHSVCMIEDIKGNIHFARVDGYKMTISDERESGEPVVFEDIEDITKFNETFVLYGKATIEVEFTGELDGSATQFYSYYTVETPRGGQEVAFDEKDIQVIVDNQQFSLVTFDSSVVDEEKQGEGYIDVDMYNTTISQVDQDHSYNFGVTASTNNHINGSGLHAYRYINNNAKVDVVMHTGESTSFDIAHFEPRKHYDFQTIKVDPNNGNIIITPPDFGEPIVIVPTPDNAVITPDQVVGAYPVSYDKQSGSPTYETIEQIKRDGSVTYDASIYPNFKFTKDSGLLLKDFIWVAEIETSKEYQSIHGVPWFSIYLVNPEPTLKEPYIRWDVKIDGSGIFNPDGRQVSSIEEFISEYGEYELYSNSDNGRTNTNFIIRLGLDEAEKFTYTVSKFEVYTNGTVPAINDSQLFYADIFSIDLDGAVVIKGKHEPSVGDLKYNTIAVPSIKFDGTKTLDQYDVNSHSISVDEVNVISDNGVEEIFVKIYLTAPDGTEVKYNWFLNGDETRKGRVVNHDYPSDYFEDFDAFYLERSDYIVRNWWDTLPKQNFIIQFGDTNHDAEDSMWKINRFDVKEITVE</sequence>